<dbReference type="PANTHER" id="PTHR30486">
    <property type="entry name" value="TWITCHING MOTILITY PROTEIN PILT"/>
    <property type="match status" value="1"/>
</dbReference>
<proteinExistence type="inferred from homology"/>
<dbReference type="Pfam" id="PF00437">
    <property type="entry name" value="T2SSE"/>
    <property type="match status" value="1"/>
</dbReference>
<evidence type="ECO:0000256" key="1">
    <source>
        <dbReference type="ARBA" id="ARBA00006611"/>
    </source>
</evidence>
<evidence type="ECO:0000313" key="4">
    <source>
        <dbReference type="EMBL" id="MFD1945672.1"/>
    </source>
</evidence>
<dbReference type="RefSeq" id="WP_343915427.1">
    <property type="nucleotide sequence ID" value="NZ_BAAAJT010000002.1"/>
</dbReference>
<dbReference type="InterPro" id="IPR050921">
    <property type="entry name" value="T4SS_GSP_E_ATPase"/>
</dbReference>
<accession>A0ABW4TIT0</accession>
<dbReference type="CDD" id="cd01130">
    <property type="entry name" value="VirB11-like_ATPase"/>
    <property type="match status" value="1"/>
</dbReference>
<feature type="region of interest" description="Disordered" evidence="2">
    <location>
        <begin position="1"/>
        <end position="76"/>
    </location>
</feature>
<feature type="domain" description="Bacterial type II secretion system protein E" evidence="3">
    <location>
        <begin position="348"/>
        <end position="362"/>
    </location>
</feature>
<sequence length="504" mass="54943">MSSLGDRLSAARKSTDDEETPFEADEQLDATAEQPVAESDATPTYSAKHAGTTSGSTPPKPESATPSSGGGRRALPVSAQDRMEELKQTVHAELLKQLGPKLYGGEMSPEDLDKQVRIVLGDVLARQDRPISNSDRIQITQEISDDILGYGPIEPFLRDSDVSEVMVNGPDSIWVERSGRLAPVHAHFANEAHLRRTIDKIVSRIGRRVDESSPMVDARLPDGSRVNAVIPPLAVDGSSLTIRKFSTDPLGVDDLIRFGSLSPATADFLDACVRGRLNVIVSGGTGAGKTTTLNVLSSFIPDDERIVTIEDAAELQLKQEHVVRLESRPSNIEGKGEVTIRDLVKNSLRMRPDRIIVGEVRDASALDMLQAMNTGHDGSICTLHSNGPRDTLARMETMVLMAGMDLPIRAIREQVASAVDVVVHQARLKDGTRRITHITEVERMEGDIITLQDIFAFDHNAGFDENGKSKGTLRSTGLRPKFLEKMQHANVHVDPLIFAPGRMQ</sequence>
<dbReference type="Gene3D" id="3.40.50.300">
    <property type="entry name" value="P-loop containing nucleotide triphosphate hydrolases"/>
    <property type="match status" value="1"/>
</dbReference>
<reference evidence="5" key="1">
    <citation type="journal article" date="2019" name="Int. J. Syst. Evol. Microbiol.">
        <title>The Global Catalogue of Microorganisms (GCM) 10K type strain sequencing project: providing services to taxonomists for standard genome sequencing and annotation.</title>
        <authorList>
            <consortium name="The Broad Institute Genomics Platform"/>
            <consortium name="The Broad Institute Genome Sequencing Center for Infectious Disease"/>
            <person name="Wu L."/>
            <person name="Ma J."/>
        </authorList>
    </citation>
    <scope>NUCLEOTIDE SEQUENCE [LARGE SCALE GENOMIC DNA]</scope>
    <source>
        <strain evidence="5">CGMCC 1.12477</strain>
    </source>
</reference>
<dbReference type="EMBL" id="JBHUGD010000001">
    <property type="protein sequence ID" value="MFD1945672.1"/>
    <property type="molecule type" value="Genomic_DNA"/>
</dbReference>
<name>A0ABW4TIT0_9ACTN</name>
<dbReference type="Proteomes" id="UP001597351">
    <property type="component" value="Unassembled WGS sequence"/>
</dbReference>
<dbReference type="Gene3D" id="3.30.450.380">
    <property type="match status" value="1"/>
</dbReference>
<evidence type="ECO:0000256" key="2">
    <source>
        <dbReference type="SAM" id="MobiDB-lite"/>
    </source>
</evidence>
<feature type="compositionally biased region" description="Polar residues" evidence="2">
    <location>
        <begin position="41"/>
        <end position="57"/>
    </location>
</feature>
<keyword evidence="5" id="KW-1185">Reference proteome</keyword>
<gene>
    <name evidence="4" type="ORF">ACFSDE_02625</name>
</gene>
<dbReference type="SUPFAM" id="SSF52540">
    <property type="entry name" value="P-loop containing nucleoside triphosphate hydrolases"/>
    <property type="match status" value="1"/>
</dbReference>
<organism evidence="4 5">
    <name type="scientific">Nocardioides aestuarii</name>
    <dbReference type="NCBI Taxonomy" id="252231"/>
    <lineage>
        <taxon>Bacteria</taxon>
        <taxon>Bacillati</taxon>
        <taxon>Actinomycetota</taxon>
        <taxon>Actinomycetes</taxon>
        <taxon>Propionibacteriales</taxon>
        <taxon>Nocardioidaceae</taxon>
        <taxon>Nocardioides</taxon>
    </lineage>
</organism>
<dbReference type="InterPro" id="IPR027417">
    <property type="entry name" value="P-loop_NTPase"/>
</dbReference>
<evidence type="ECO:0000259" key="3">
    <source>
        <dbReference type="PROSITE" id="PS00662"/>
    </source>
</evidence>
<comment type="caution">
    <text evidence="4">The sequence shown here is derived from an EMBL/GenBank/DDBJ whole genome shotgun (WGS) entry which is preliminary data.</text>
</comment>
<evidence type="ECO:0000313" key="5">
    <source>
        <dbReference type="Proteomes" id="UP001597351"/>
    </source>
</evidence>
<dbReference type="PANTHER" id="PTHR30486:SF15">
    <property type="entry name" value="TYPE II_IV SECRETION SYSTEM ATPASE"/>
    <property type="match status" value="1"/>
</dbReference>
<feature type="compositionally biased region" description="Acidic residues" evidence="2">
    <location>
        <begin position="16"/>
        <end position="28"/>
    </location>
</feature>
<protein>
    <submittedName>
        <fullName evidence="4">CpaF family protein</fullName>
    </submittedName>
</protein>
<dbReference type="PROSITE" id="PS00662">
    <property type="entry name" value="T2SP_E"/>
    <property type="match status" value="1"/>
</dbReference>
<dbReference type="InterPro" id="IPR001482">
    <property type="entry name" value="T2SS/T4SS_dom"/>
</dbReference>
<comment type="similarity">
    <text evidence="1">Belongs to the GSP E family.</text>
</comment>